<dbReference type="PANTHER" id="PTHR43649:SF30">
    <property type="entry name" value="ABC TRANSPORTER SUBSTRATE-BINDING PROTEIN"/>
    <property type="match status" value="1"/>
</dbReference>
<comment type="caution">
    <text evidence="1">The sequence shown here is derived from an EMBL/GenBank/DDBJ whole genome shotgun (WGS) entry which is preliminary data.</text>
</comment>
<dbReference type="AlphaFoldDB" id="A0AA37XFI1"/>
<dbReference type="InterPro" id="IPR050490">
    <property type="entry name" value="Bact_solute-bd_prot1"/>
</dbReference>
<evidence type="ECO:0000313" key="2">
    <source>
        <dbReference type="Proteomes" id="UP001157161"/>
    </source>
</evidence>
<organism evidence="1 2">
    <name type="scientific">Litorihabitans aurantiacus</name>
    <dbReference type="NCBI Taxonomy" id="1930061"/>
    <lineage>
        <taxon>Bacteria</taxon>
        <taxon>Bacillati</taxon>
        <taxon>Actinomycetota</taxon>
        <taxon>Actinomycetes</taxon>
        <taxon>Micrococcales</taxon>
        <taxon>Beutenbergiaceae</taxon>
        <taxon>Litorihabitans</taxon>
    </lineage>
</organism>
<dbReference type="InterPro" id="IPR006059">
    <property type="entry name" value="SBP"/>
</dbReference>
<gene>
    <name evidence="1" type="ORF">GCM10025875_20980</name>
</gene>
<name>A0AA37XFI1_9MICO</name>
<dbReference type="EMBL" id="BSUM01000001">
    <property type="protein sequence ID" value="GMA32106.1"/>
    <property type="molecule type" value="Genomic_DNA"/>
</dbReference>
<sequence length="291" mass="30867">MVRRSGRLRAFPYSRTNWPVAYNTGLLAEAGVDIPTTADELIATADALRAIGAGPVAIGGSDWTGQKLFMQILQAYLTPEEAADVFASGRFGDSAGAMAGIQHFVDLRDAGVFVDNAQGFTSDSMLTQYSTRSSAVMSSMSSALALVSPERAAETTIGGWPVPPGAVLTQPSVIQSFNGLGIWISDNGAEKLDLVRPFVEWMFSEEVVAEFILESGRDLNAVTETRSENHPLVAQAQDLMASGTVDPVILPDLLIPDVVFEPLTQATAGAFGPGASADRIVDLLQNAYRNA</sequence>
<dbReference type="SUPFAM" id="SSF53850">
    <property type="entry name" value="Periplasmic binding protein-like II"/>
    <property type="match status" value="1"/>
</dbReference>
<protein>
    <recommendedName>
        <fullName evidence="3">Extracellular solute-binding protein</fullName>
    </recommendedName>
</protein>
<accession>A0AA37XFI1</accession>
<dbReference type="Pfam" id="PF01547">
    <property type="entry name" value="SBP_bac_1"/>
    <property type="match status" value="1"/>
</dbReference>
<proteinExistence type="predicted"/>
<dbReference type="Gene3D" id="3.40.190.10">
    <property type="entry name" value="Periplasmic binding protein-like II"/>
    <property type="match status" value="1"/>
</dbReference>
<evidence type="ECO:0000313" key="1">
    <source>
        <dbReference type="EMBL" id="GMA32106.1"/>
    </source>
</evidence>
<reference evidence="1" key="2">
    <citation type="submission" date="2023-02" db="EMBL/GenBank/DDBJ databases">
        <authorList>
            <person name="Sun Q."/>
            <person name="Mori K."/>
        </authorList>
    </citation>
    <scope>NUCLEOTIDE SEQUENCE</scope>
    <source>
        <strain evidence="1">NBRC 112290</strain>
    </source>
</reference>
<dbReference type="RefSeq" id="WP_284250813.1">
    <property type="nucleotide sequence ID" value="NZ_BSUM01000001.1"/>
</dbReference>
<dbReference type="Proteomes" id="UP001157161">
    <property type="component" value="Unassembled WGS sequence"/>
</dbReference>
<evidence type="ECO:0008006" key="3">
    <source>
        <dbReference type="Google" id="ProtNLM"/>
    </source>
</evidence>
<reference evidence="1" key="1">
    <citation type="journal article" date="2014" name="Int. J. Syst. Evol. Microbiol.">
        <title>Complete genome sequence of Corynebacterium casei LMG S-19264T (=DSM 44701T), isolated from a smear-ripened cheese.</title>
        <authorList>
            <consortium name="US DOE Joint Genome Institute (JGI-PGF)"/>
            <person name="Walter F."/>
            <person name="Albersmeier A."/>
            <person name="Kalinowski J."/>
            <person name="Ruckert C."/>
        </authorList>
    </citation>
    <scope>NUCLEOTIDE SEQUENCE</scope>
    <source>
        <strain evidence="1">NBRC 112290</strain>
    </source>
</reference>
<dbReference type="PANTHER" id="PTHR43649">
    <property type="entry name" value="ARABINOSE-BINDING PROTEIN-RELATED"/>
    <property type="match status" value="1"/>
</dbReference>
<keyword evidence="2" id="KW-1185">Reference proteome</keyword>